<dbReference type="GO" id="GO:0005829">
    <property type="term" value="C:cytosol"/>
    <property type="evidence" value="ECO:0007669"/>
    <property type="project" value="TreeGrafter"/>
</dbReference>
<keyword evidence="6" id="KW-1185">Reference proteome</keyword>
<evidence type="ECO:0000259" key="4">
    <source>
        <dbReference type="PROSITE" id="PS01124"/>
    </source>
</evidence>
<dbReference type="PANTHER" id="PTHR47894:SF4">
    <property type="entry name" value="HTH-TYPE TRANSCRIPTIONAL REGULATOR GADX"/>
    <property type="match status" value="1"/>
</dbReference>
<keyword evidence="3" id="KW-0804">Transcription</keyword>
<proteinExistence type="predicted"/>
<dbReference type="GO" id="GO:0003700">
    <property type="term" value="F:DNA-binding transcription factor activity"/>
    <property type="evidence" value="ECO:0007669"/>
    <property type="project" value="InterPro"/>
</dbReference>
<comment type="caution">
    <text evidence="5">The sequence shown here is derived from an EMBL/GenBank/DDBJ whole genome shotgun (WGS) entry which is preliminary data.</text>
</comment>
<keyword evidence="1" id="KW-0805">Transcription regulation</keyword>
<reference evidence="5 6" key="1">
    <citation type="submission" date="2017-07" db="EMBL/GenBank/DDBJ databases">
        <title>Tamlnaduibacter salinus (Mi-7) genome sequencing.</title>
        <authorList>
            <person name="Verma A."/>
            <person name="Krishnamurthi S."/>
        </authorList>
    </citation>
    <scope>NUCLEOTIDE SEQUENCE [LARGE SCALE GENOMIC DNA]</scope>
    <source>
        <strain evidence="5 6">Mi-7</strain>
    </source>
</reference>
<evidence type="ECO:0000256" key="2">
    <source>
        <dbReference type="ARBA" id="ARBA00023125"/>
    </source>
</evidence>
<dbReference type="InterPro" id="IPR018060">
    <property type="entry name" value="HTH_AraC"/>
</dbReference>
<dbReference type="Proteomes" id="UP000218332">
    <property type="component" value="Unassembled WGS sequence"/>
</dbReference>
<dbReference type="InterPro" id="IPR032687">
    <property type="entry name" value="AraC-type_N"/>
</dbReference>
<keyword evidence="2" id="KW-0238">DNA-binding</keyword>
<dbReference type="Gene3D" id="1.10.10.60">
    <property type="entry name" value="Homeodomain-like"/>
    <property type="match status" value="1"/>
</dbReference>
<sequence length="336" mass="38232">MSSLIRATNLWGFDELVRIRGGDPLPLLARYHIPPEEQRDDRSFLIYRNVSALFEDTARTLYYPEFGLKLAEYQGMDILGPISVIARSSATVGDAIQSIARYLHLHCPALKLTARTETADIAQLHYQVDDEGTGYRVQAYELGMSNAMQVLKLLCGDAVAPLSVHLMHERAGDESVYHAVFNSPVHFREPWCGFRMPISAFTIPLASVDHQTWQLADRYLESQQAPNAATVSEDVIGLIRTLLPTGRCSSEAIAAHLAMHKRTLQRHLDREGTRYEQLLNDERRHLAHQYLLEPKLKLSQIAGLLGYSEQSAFNRACRQWFEMTPRRYRAWLLNRG</sequence>
<name>A0A2A2I182_9GAMM</name>
<organism evidence="5 6">
    <name type="scientific">Tamilnaduibacter salinus</name>
    <dbReference type="NCBI Taxonomy" id="1484056"/>
    <lineage>
        <taxon>Bacteria</taxon>
        <taxon>Pseudomonadati</taxon>
        <taxon>Pseudomonadota</taxon>
        <taxon>Gammaproteobacteria</taxon>
        <taxon>Pseudomonadales</taxon>
        <taxon>Marinobacteraceae</taxon>
        <taxon>Tamilnaduibacter</taxon>
    </lineage>
</organism>
<dbReference type="Pfam" id="PF12625">
    <property type="entry name" value="Arabinose_bd"/>
    <property type="match status" value="1"/>
</dbReference>
<dbReference type="PANTHER" id="PTHR47894">
    <property type="entry name" value="HTH-TYPE TRANSCRIPTIONAL REGULATOR GADX"/>
    <property type="match status" value="1"/>
</dbReference>
<accession>A0A2A2I182</accession>
<feature type="domain" description="HTH araC/xylS-type" evidence="4">
    <location>
        <begin position="233"/>
        <end position="331"/>
    </location>
</feature>
<protein>
    <submittedName>
        <fullName evidence="5">AraC family transcriptional regulator</fullName>
    </submittedName>
</protein>
<evidence type="ECO:0000256" key="3">
    <source>
        <dbReference type="ARBA" id="ARBA00023163"/>
    </source>
</evidence>
<evidence type="ECO:0000313" key="6">
    <source>
        <dbReference type="Proteomes" id="UP000218332"/>
    </source>
</evidence>
<evidence type="ECO:0000313" key="5">
    <source>
        <dbReference type="EMBL" id="PAV25489.1"/>
    </source>
</evidence>
<dbReference type="EMBL" id="NMPM01000059">
    <property type="protein sequence ID" value="PAV25489.1"/>
    <property type="molecule type" value="Genomic_DNA"/>
</dbReference>
<dbReference type="Pfam" id="PF12833">
    <property type="entry name" value="HTH_18"/>
    <property type="match status" value="1"/>
</dbReference>
<dbReference type="RefSeq" id="WP_095611451.1">
    <property type="nucleotide sequence ID" value="NZ_NMPM01000059.1"/>
</dbReference>
<dbReference type="AlphaFoldDB" id="A0A2A2I182"/>
<dbReference type="PROSITE" id="PS01124">
    <property type="entry name" value="HTH_ARAC_FAMILY_2"/>
    <property type="match status" value="1"/>
</dbReference>
<dbReference type="SMART" id="SM00342">
    <property type="entry name" value="HTH_ARAC"/>
    <property type="match status" value="1"/>
</dbReference>
<dbReference type="GO" id="GO:0000976">
    <property type="term" value="F:transcription cis-regulatory region binding"/>
    <property type="evidence" value="ECO:0007669"/>
    <property type="project" value="TreeGrafter"/>
</dbReference>
<evidence type="ECO:0000256" key="1">
    <source>
        <dbReference type="ARBA" id="ARBA00023015"/>
    </source>
</evidence>
<dbReference type="SUPFAM" id="SSF46689">
    <property type="entry name" value="Homeodomain-like"/>
    <property type="match status" value="1"/>
</dbReference>
<gene>
    <name evidence="5" type="ORF">CF392_10675</name>
</gene>
<dbReference type="InterPro" id="IPR009057">
    <property type="entry name" value="Homeodomain-like_sf"/>
</dbReference>